<accession>A0A8J7M9L7</accession>
<dbReference type="Proteomes" id="UP000655420">
    <property type="component" value="Unassembled WGS sequence"/>
</dbReference>
<comment type="caution">
    <text evidence="9">The sequence shown here is derived from an EMBL/GenBank/DDBJ whole genome shotgun (WGS) entry which is preliminary data.</text>
</comment>
<keyword evidence="3 6" id="KW-0812">Transmembrane</keyword>
<dbReference type="InterPro" id="IPR045824">
    <property type="entry name" value="T2SS_TadB-like_N"/>
</dbReference>
<feature type="domain" description="Type II secretion system protein TadB-like N-terminal" evidence="8">
    <location>
        <begin position="4"/>
        <end position="141"/>
    </location>
</feature>
<feature type="transmembrane region" description="Helical" evidence="6">
    <location>
        <begin position="115"/>
        <end position="134"/>
    </location>
</feature>
<keyword evidence="10" id="KW-1185">Reference proteome</keyword>
<evidence type="ECO:0000256" key="4">
    <source>
        <dbReference type="ARBA" id="ARBA00022989"/>
    </source>
</evidence>
<dbReference type="InterPro" id="IPR042094">
    <property type="entry name" value="T2SS_GspF_sf"/>
</dbReference>
<reference evidence="9" key="1">
    <citation type="submission" date="2020-12" db="EMBL/GenBank/DDBJ databases">
        <title>Bacterial taxonomy.</title>
        <authorList>
            <person name="Pan X."/>
        </authorList>
    </citation>
    <scope>NUCLEOTIDE SEQUENCE</scope>
    <source>
        <strain evidence="9">M0105</strain>
    </source>
</reference>
<feature type="transmembrane region" description="Helical" evidence="6">
    <location>
        <begin position="261"/>
        <end position="281"/>
    </location>
</feature>
<feature type="domain" description="Type II secretion system protein GspF" evidence="7">
    <location>
        <begin position="153"/>
        <end position="277"/>
    </location>
</feature>
<evidence type="ECO:0000259" key="7">
    <source>
        <dbReference type="Pfam" id="PF00482"/>
    </source>
</evidence>
<organism evidence="9 10">
    <name type="scientific">Thermohalobaculum xanthum</name>
    <dbReference type="NCBI Taxonomy" id="2753746"/>
    <lineage>
        <taxon>Bacteria</taxon>
        <taxon>Pseudomonadati</taxon>
        <taxon>Pseudomonadota</taxon>
        <taxon>Alphaproteobacteria</taxon>
        <taxon>Rhodobacterales</taxon>
        <taxon>Paracoccaceae</taxon>
        <taxon>Thermohalobaculum</taxon>
    </lineage>
</organism>
<feature type="transmembrane region" description="Helical" evidence="6">
    <location>
        <begin position="6"/>
        <end position="26"/>
    </location>
</feature>
<dbReference type="GO" id="GO:0005886">
    <property type="term" value="C:plasma membrane"/>
    <property type="evidence" value="ECO:0007669"/>
    <property type="project" value="UniProtKB-SubCell"/>
</dbReference>
<dbReference type="PANTHER" id="PTHR35007:SF1">
    <property type="entry name" value="PILUS ASSEMBLY PROTEIN"/>
    <property type="match status" value="1"/>
</dbReference>
<sequence length="320" mass="36044">MLFQPIVYALIFIGVLLMVEGVYLIVFGKTLRREKKINRRLSLLQEGKDTEEVLSILRAEREGKKYDLRIPIIGAMMEQARLANIAITPIWIVVTLFFLMIAAFVMLTAFTSASLPIRIVVAIMISYGALFIWLRNKAKARISLLEEQFPDAIDLMVRSLRVGHPITAAIAIVAREMPDPLGSEFGLIADEATYGMNINDALDRLTARVPLPDLRFFAIAINIQSTSGGNLAEVLDGLSKVIRARFKLFRKVRAITAEARWSGWFLSFFPVLALLMVQVVKPDYYDSVSDHPLFMPGAILTFILLILNIIFMRLMVNIKV</sequence>
<evidence type="ECO:0000256" key="2">
    <source>
        <dbReference type="ARBA" id="ARBA00022475"/>
    </source>
</evidence>
<dbReference type="PANTHER" id="PTHR35007">
    <property type="entry name" value="INTEGRAL MEMBRANE PROTEIN-RELATED"/>
    <property type="match status" value="1"/>
</dbReference>
<protein>
    <submittedName>
        <fullName evidence="9">Type II secretion system F family protein</fullName>
    </submittedName>
</protein>
<evidence type="ECO:0000256" key="3">
    <source>
        <dbReference type="ARBA" id="ARBA00022692"/>
    </source>
</evidence>
<name>A0A8J7M9L7_9RHOB</name>
<evidence type="ECO:0000313" key="10">
    <source>
        <dbReference type="Proteomes" id="UP000655420"/>
    </source>
</evidence>
<comment type="subcellular location">
    <subcellularLocation>
        <location evidence="1">Cell membrane</location>
        <topology evidence="1">Multi-pass membrane protein</topology>
    </subcellularLocation>
</comment>
<dbReference type="Gene3D" id="1.20.81.30">
    <property type="entry name" value="Type II secretion system (T2SS), domain F"/>
    <property type="match status" value="1"/>
</dbReference>
<keyword evidence="5 6" id="KW-0472">Membrane</keyword>
<feature type="transmembrane region" description="Helical" evidence="6">
    <location>
        <begin position="85"/>
        <end position="109"/>
    </location>
</feature>
<feature type="transmembrane region" description="Helical" evidence="6">
    <location>
        <begin position="293"/>
        <end position="316"/>
    </location>
</feature>
<evidence type="ECO:0000256" key="5">
    <source>
        <dbReference type="ARBA" id="ARBA00023136"/>
    </source>
</evidence>
<keyword evidence="4 6" id="KW-1133">Transmembrane helix</keyword>
<dbReference type="AlphaFoldDB" id="A0A8J7M9L7"/>
<keyword evidence="2" id="KW-1003">Cell membrane</keyword>
<gene>
    <name evidence="9" type="ORF">H0I76_16390</name>
</gene>
<evidence type="ECO:0000313" key="9">
    <source>
        <dbReference type="EMBL" id="MBK0400780.1"/>
    </source>
</evidence>
<evidence type="ECO:0000256" key="6">
    <source>
        <dbReference type="SAM" id="Phobius"/>
    </source>
</evidence>
<proteinExistence type="predicted"/>
<dbReference type="EMBL" id="JAEHHL010000010">
    <property type="protein sequence ID" value="MBK0400780.1"/>
    <property type="molecule type" value="Genomic_DNA"/>
</dbReference>
<dbReference type="RefSeq" id="WP_200612260.1">
    <property type="nucleotide sequence ID" value="NZ_JAEHHL010000010.1"/>
</dbReference>
<evidence type="ECO:0000259" key="8">
    <source>
        <dbReference type="Pfam" id="PF19360"/>
    </source>
</evidence>
<dbReference type="Pfam" id="PF00482">
    <property type="entry name" value="T2SSF"/>
    <property type="match status" value="1"/>
</dbReference>
<evidence type="ECO:0000256" key="1">
    <source>
        <dbReference type="ARBA" id="ARBA00004651"/>
    </source>
</evidence>
<dbReference type="Pfam" id="PF19360">
    <property type="entry name" value="TadB_TadC_N"/>
    <property type="match status" value="1"/>
</dbReference>
<dbReference type="InterPro" id="IPR018076">
    <property type="entry name" value="T2SS_GspF_dom"/>
</dbReference>